<proteinExistence type="predicted"/>
<sequence>MITIVKSVLLINTISNKNDLLEDSLIPFTLASTVYIPKLLPYFTEI</sequence>
<gene>
    <name evidence="1" type="ORF">EMUCRT_0281</name>
</gene>
<name>A0A0F3NB77_9RICK</name>
<reference evidence="1 2" key="1">
    <citation type="submission" date="2015-02" db="EMBL/GenBank/DDBJ databases">
        <title>Genome Sequencing of Rickettsiales.</title>
        <authorList>
            <person name="Daugherty S.C."/>
            <person name="Su Q."/>
            <person name="Abolude K."/>
            <person name="Beier-Sexton M."/>
            <person name="Carlyon J.A."/>
            <person name="Carter R."/>
            <person name="Day N.P."/>
            <person name="Dumler S.J."/>
            <person name="Dyachenko V."/>
            <person name="Godinez A."/>
            <person name="Kurtti T.J."/>
            <person name="Lichay M."/>
            <person name="Mullins K.E."/>
            <person name="Ott S."/>
            <person name="Pappas-Brown V."/>
            <person name="Paris D.H."/>
            <person name="Patel P."/>
            <person name="Richards A.L."/>
            <person name="Sadzewicz L."/>
            <person name="Sears K."/>
            <person name="Seidman D."/>
            <person name="Sengamalay N."/>
            <person name="Stenos J."/>
            <person name="Tallon L.J."/>
            <person name="Vincent G."/>
            <person name="Fraser C.M."/>
            <person name="Munderloh U."/>
            <person name="Dunning-Hotopp J.C."/>
        </authorList>
    </citation>
    <scope>NUCLEOTIDE SEQUENCE [LARGE SCALE GENOMIC DNA]</scope>
    <source>
        <strain evidence="1 2">EmCRT</strain>
    </source>
</reference>
<organism evidence="1 2">
    <name type="scientific">Ehrlichia cf. muris str. EmCRT</name>
    <dbReference type="NCBI Taxonomy" id="1359167"/>
    <lineage>
        <taxon>Bacteria</taxon>
        <taxon>Pseudomonadati</taxon>
        <taxon>Pseudomonadota</taxon>
        <taxon>Alphaproteobacteria</taxon>
        <taxon>Rickettsiales</taxon>
        <taxon>Anaplasmataceae</taxon>
        <taxon>Ehrlichia</taxon>
    </lineage>
</organism>
<evidence type="ECO:0000313" key="2">
    <source>
        <dbReference type="Proteomes" id="UP000033546"/>
    </source>
</evidence>
<dbReference type="EMBL" id="LANU01000002">
    <property type="protein sequence ID" value="KJV65343.1"/>
    <property type="molecule type" value="Genomic_DNA"/>
</dbReference>
<dbReference type="PATRIC" id="fig|1359167.3.peg.270"/>
<dbReference type="Proteomes" id="UP000033546">
    <property type="component" value="Unassembled WGS sequence"/>
</dbReference>
<evidence type="ECO:0000313" key="1">
    <source>
        <dbReference type="EMBL" id="KJV65343.1"/>
    </source>
</evidence>
<dbReference type="AlphaFoldDB" id="A0A0F3NB77"/>
<accession>A0A0F3NB77</accession>
<protein>
    <submittedName>
        <fullName evidence="1">Uncharacterized protein</fullName>
    </submittedName>
</protein>
<comment type="caution">
    <text evidence="1">The sequence shown here is derived from an EMBL/GenBank/DDBJ whole genome shotgun (WGS) entry which is preliminary data.</text>
</comment>